<dbReference type="KEGG" id="mgin:FRZ54_12645"/>
<dbReference type="SUPFAM" id="SSF52172">
    <property type="entry name" value="CheY-like"/>
    <property type="match status" value="1"/>
</dbReference>
<evidence type="ECO:0000259" key="2">
    <source>
        <dbReference type="PROSITE" id="PS50110"/>
    </source>
</evidence>
<dbReference type="InterPro" id="IPR001789">
    <property type="entry name" value="Sig_transdc_resp-reg_receiver"/>
</dbReference>
<accession>A0A5B8UYA8</accession>
<reference evidence="3 4" key="1">
    <citation type="journal article" date="2017" name="Curr. Microbiol.">
        <title>Mucilaginibacter ginsenosidivorans sp. nov., Isolated from Soil of Ginseng Field.</title>
        <authorList>
            <person name="Kim M.M."/>
            <person name="Siddiqi M.Z."/>
            <person name="Im W.T."/>
        </authorList>
    </citation>
    <scope>NUCLEOTIDE SEQUENCE [LARGE SCALE GENOMIC DNA]</scope>
    <source>
        <strain evidence="3 4">Gsoil 3017</strain>
    </source>
</reference>
<sequence length="138" mass="16194">MNKHLLMKKLVIIDDDPIDHFVMKHALRGKDYFDTTTYTIYGSLILDYIEENRSEPEKLPDVIILDLNMPIFSGWDFLERFQQMQAGIQKNIKVYVLSSSIRPSDKENAERYPFVRSFMSKPLEPAMIDNIANKQYSN</sequence>
<dbReference type="AlphaFoldDB" id="A0A5B8UYA8"/>
<name>A0A5B8UYA8_9SPHI</name>
<dbReference type="OrthoDB" id="1121174at2"/>
<evidence type="ECO:0000313" key="3">
    <source>
        <dbReference type="EMBL" id="QEC63386.1"/>
    </source>
</evidence>
<dbReference type="Gene3D" id="3.40.50.2300">
    <property type="match status" value="1"/>
</dbReference>
<dbReference type="InterPro" id="IPR052893">
    <property type="entry name" value="TCS_response_regulator"/>
</dbReference>
<dbReference type="Proteomes" id="UP000321479">
    <property type="component" value="Chromosome"/>
</dbReference>
<protein>
    <submittedName>
        <fullName evidence="3">Response regulator transcription factor</fullName>
    </submittedName>
</protein>
<dbReference type="GO" id="GO:0000160">
    <property type="term" value="P:phosphorelay signal transduction system"/>
    <property type="evidence" value="ECO:0007669"/>
    <property type="project" value="InterPro"/>
</dbReference>
<keyword evidence="4" id="KW-1185">Reference proteome</keyword>
<feature type="modified residue" description="4-aspartylphosphate" evidence="1">
    <location>
        <position position="66"/>
    </location>
</feature>
<keyword evidence="1" id="KW-0597">Phosphoprotein</keyword>
<dbReference type="InterPro" id="IPR011006">
    <property type="entry name" value="CheY-like_superfamily"/>
</dbReference>
<dbReference type="SMART" id="SM00448">
    <property type="entry name" value="REC"/>
    <property type="match status" value="1"/>
</dbReference>
<proteinExistence type="predicted"/>
<dbReference type="PROSITE" id="PS50110">
    <property type="entry name" value="RESPONSE_REGULATORY"/>
    <property type="match status" value="1"/>
</dbReference>
<organism evidence="3 4">
    <name type="scientific">Mucilaginibacter ginsenosidivorans</name>
    <dbReference type="NCBI Taxonomy" id="398053"/>
    <lineage>
        <taxon>Bacteria</taxon>
        <taxon>Pseudomonadati</taxon>
        <taxon>Bacteroidota</taxon>
        <taxon>Sphingobacteriia</taxon>
        <taxon>Sphingobacteriales</taxon>
        <taxon>Sphingobacteriaceae</taxon>
        <taxon>Mucilaginibacter</taxon>
    </lineage>
</organism>
<feature type="domain" description="Response regulatory" evidence="2">
    <location>
        <begin position="9"/>
        <end position="136"/>
    </location>
</feature>
<dbReference type="PANTHER" id="PTHR44520">
    <property type="entry name" value="RESPONSE REGULATOR RCP1-RELATED"/>
    <property type="match status" value="1"/>
</dbReference>
<dbReference type="Pfam" id="PF00072">
    <property type="entry name" value="Response_reg"/>
    <property type="match status" value="1"/>
</dbReference>
<dbReference type="EMBL" id="CP042436">
    <property type="protein sequence ID" value="QEC63386.1"/>
    <property type="molecule type" value="Genomic_DNA"/>
</dbReference>
<gene>
    <name evidence="3" type="ORF">FRZ54_12645</name>
</gene>
<evidence type="ECO:0000313" key="4">
    <source>
        <dbReference type="Proteomes" id="UP000321479"/>
    </source>
</evidence>
<dbReference type="PANTHER" id="PTHR44520:SF2">
    <property type="entry name" value="RESPONSE REGULATOR RCP1"/>
    <property type="match status" value="1"/>
</dbReference>
<evidence type="ECO:0000256" key="1">
    <source>
        <dbReference type="PROSITE-ProRule" id="PRU00169"/>
    </source>
</evidence>